<evidence type="ECO:0000313" key="2">
    <source>
        <dbReference type="Proteomes" id="UP000198841"/>
    </source>
</evidence>
<keyword evidence="2" id="KW-1185">Reference proteome</keyword>
<dbReference type="Proteomes" id="UP000198841">
    <property type="component" value="Unassembled WGS sequence"/>
</dbReference>
<name>A0A1I4D5Y7_9GAMM</name>
<dbReference type="PANTHER" id="PTHR34319:SF6">
    <property type="entry name" value="MAJOR EXPORTED PROTEIN"/>
    <property type="match status" value="1"/>
</dbReference>
<accession>A0A1I4D5Y7</accession>
<evidence type="ECO:0000313" key="1">
    <source>
        <dbReference type="EMBL" id="SFK88239.1"/>
    </source>
</evidence>
<reference evidence="1 2" key="1">
    <citation type="submission" date="2016-10" db="EMBL/GenBank/DDBJ databases">
        <authorList>
            <person name="Varghese N."/>
            <person name="Submissions S."/>
        </authorList>
    </citation>
    <scope>NUCLEOTIDE SEQUENCE [LARGE SCALE GENOMIC DNA]</scope>
    <source>
        <strain evidence="1 2">YR512</strain>
    </source>
</reference>
<dbReference type="InterPro" id="IPR052947">
    <property type="entry name" value="T6SS_Hcp1_domain"/>
</dbReference>
<dbReference type="InterPro" id="IPR008514">
    <property type="entry name" value="T6SS_Hcp"/>
</dbReference>
<gene>
    <name evidence="1" type="ORF">SAMN05518863_111131</name>
</gene>
<comment type="caution">
    <text evidence="1">The sequence shown here is derived from an EMBL/GenBank/DDBJ whole genome shotgun (WGS) entry which is preliminary data.</text>
</comment>
<dbReference type="NCBIfam" id="TIGR03344">
    <property type="entry name" value="VI_effect_Hcp1"/>
    <property type="match status" value="1"/>
</dbReference>
<sequence>MTTPAHIWLEDESGSPIVGSCMMPTRLGSIELNTVMHNITIPVDQHTGRLTATRIHAPISVQKEFDRTTPVLFRALCQARTLKSATIKMYRINEAGIEVEYFNILLENVKISSISPALLPNGQTSTHLENIELRYETITWKYVDGNIVFKDGWNERMIA</sequence>
<dbReference type="Pfam" id="PF05638">
    <property type="entry name" value="T6SS_HCP"/>
    <property type="match status" value="1"/>
</dbReference>
<dbReference type="RefSeq" id="WP_091004287.1">
    <property type="nucleotide sequence ID" value="NZ_FOSD01000011.1"/>
</dbReference>
<dbReference type="InterPro" id="IPR036624">
    <property type="entry name" value="Hcp1-lik_sf"/>
</dbReference>
<dbReference type="EMBL" id="FOSD01000011">
    <property type="protein sequence ID" value="SFK88239.1"/>
    <property type="molecule type" value="Genomic_DNA"/>
</dbReference>
<protein>
    <submittedName>
        <fullName evidence="1">Type VI secretion system secreted protein Hcp</fullName>
    </submittedName>
</protein>
<dbReference type="PANTHER" id="PTHR34319">
    <property type="entry name" value="MAJOR EXPORTED PROTEIN"/>
    <property type="match status" value="1"/>
</dbReference>
<dbReference type="Gene3D" id="2.30.110.20">
    <property type="entry name" value="Hcp1-like"/>
    <property type="match status" value="1"/>
</dbReference>
<proteinExistence type="predicted"/>
<organism evidence="1 2">
    <name type="scientific">Candidatus Pantoea symbiotica</name>
    <dbReference type="NCBI Taxonomy" id="1884370"/>
    <lineage>
        <taxon>Bacteria</taxon>
        <taxon>Pseudomonadati</taxon>
        <taxon>Pseudomonadota</taxon>
        <taxon>Gammaproteobacteria</taxon>
        <taxon>Enterobacterales</taxon>
        <taxon>Erwiniaceae</taxon>
        <taxon>Pantoea</taxon>
    </lineage>
</organism>
<dbReference type="SUPFAM" id="SSF141452">
    <property type="entry name" value="Hcp1-like"/>
    <property type="match status" value="1"/>
</dbReference>